<accession>A0A6H5I4D9</accession>
<gene>
    <name evidence="1" type="ORF">TBRA_LOCUS2647</name>
</gene>
<dbReference type="EMBL" id="CADCXV010000507">
    <property type="protein sequence ID" value="CAB0030651.1"/>
    <property type="molecule type" value="Genomic_DNA"/>
</dbReference>
<sequence>MTRGITSYVTTPNTHVLFFYDRKKSVHSKWVKVKKVREASDMRSYSSNDLLPTADAHGAPRARASKRALCARSRIPPPVPAVVAVEMDGHTPAMESTAKTVSVPVTINE</sequence>
<evidence type="ECO:0000313" key="1">
    <source>
        <dbReference type="EMBL" id="CAB0030651.1"/>
    </source>
</evidence>
<dbReference type="AlphaFoldDB" id="A0A6H5I4D9"/>
<reference evidence="1 2" key="1">
    <citation type="submission" date="2020-02" db="EMBL/GenBank/DDBJ databases">
        <authorList>
            <person name="Ferguson B K."/>
        </authorList>
    </citation>
    <scope>NUCLEOTIDE SEQUENCE [LARGE SCALE GENOMIC DNA]</scope>
</reference>
<organism evidence="1 2">
    <name type="scientific">Trichogramma brassicae</name>
    <dbReference type="NCBI Taxonomy" id="86971"/>
    <lineage>
        <taxon>Eukaryota</taxon>
        <taxon>Metazoa</taxon>
        <taxon>Ecdysozoa</taxon>
        <taxon>Arthropoda</taxon>
        <taxon>Hexapoda</taxon>
        <taxon>Insecta</taxon>
        <taxon>Pterygota</taxon>
        <taxon>Neoptera</taxon>
        <taxon>Endopterygota</taxon>
        <taxon>Hymenoptera</taxon>
        <taxon>Apocrita</taxon>
        <taxon>Proctotrupomorpha</taxon>
        <taxon>Chalcidoidea</taxon>
        <taxon>Trichogrammatidae</taxon>
        <taxon>Trichogramma</taxon>
    </lineage>
</organism>
<dbReference type="Proteomes" id="UP000479190">
    <property type="component" value="Unassembled WGS sequence"/>
</dbReference>
<evidence type="ECO:0000313" key="2">
    <source>
        <dbReference type="Proteomes" id="UP000479190"/>
    </source>
</evidence>
<name>A0A6H5I4D9_9HYME</name>
<keyword evidence="2" id="KW-1185">Reference proteome</keyword>
<proteinExistence type="predicted"/>
<protein>
    <submittedName>
        <fullName evidence="1">Uncharacterized protein</fullName>
    </submittedName>
</protein>